<name>A0ABP8PYD3_9GAMM</name>
<evidence type="ECO:0000313" key="9">
    <source>
        <dbReference type="Proteomes" id="UP001501321"/>
    </source>
</evidence>
<feature type="region of interest" description="Disordered" evidence="4">
    <location>
        <begin position="1082"/>
        <end position="1133"/>
    </location>
</feature>
<feature type="domain" description="Phage MuF C-terminal" evidence="5">
    <location>
        <begin position="2000"/>
        <end position="2098"/>
    </location>
</feature>
<dbReference type="SUPFAM" id="SSF53335">
    <property type="entry name" value="S-adenosyl-L-methionine-dependent methyltransferases"/>
    <property type="match status" value="1"/>
</dbReference>
<keyword evidence="3" id="KW-0175">Coiled coil</keyword>
<organism evidence="8 9">
    <name type="scientific">Pseudaeromonas paramecii</name>
    <dbReference type="NCBI Taxonomy" id="2138166"/>
    <lineage>
        <taxon>Bacteria</taxon>
        <taxon>Pseudomonadati</taxon>
        <taxon>Pseudomonadota</taxon>
        <taxon>Gammaproteobacteria</taxon>
        <taxon>Aeromonadales</taxon>
        <taxon>Aeromonadaceae</taxon>
        <taxon>Pseudaeromonas</taxon>
    </lineage>
</organism>
<protein>
    <recommendedName>
        <fullName evidence="10">PLxRFG domain-containing protein</fullName>
    </recommendedName>
</protein>
<dbReference type="CDD" id="cd02440">
    <property type="entry name" value="AdoMet_MTases"/>
    <property type="match status" value="1"/>
</dbReference>
<feature type="compositionally biased region" description="Polar residues" evidence="4">
    <location>
        <begin position="928"/>
        <end position="941"/>
    </location>
</feature>
<dbReference type="Gene3D" id="3.40.50.150">
    <property type="entry name" value="Vaccinia Virus protein VP39"/>
    <property type="match status" value="1"/>
</dbReference>
<dbReference type="InterPro" id="IPR002052">
    <property type="entry name" value="DNA_methylase_N6_adenine_CS"/>
</dbReference>
<feature type="domain" description="Large polyvalent protein associated" evidence="7">
    <location>
        <begin position="2711"/>
        <end position="2885"/>
    </location>
</feature>
<evidence type="ECO:0000259" key="5">
    <source>
        <dbReference type="Pfam" id="PF18819"/>
    </source>
</evidence>
<feature type="compositionally biased region" description="Basic and acidic residues" evidence="4">
    <location>
        <begin position="951"/>
        <end position="960"/>
    </location>
</feature>
<keyword evidence="2" id="KW-0808">Transferase</keyword>
<keyword evidence="9" id="KW-1185">Reference proteome</keyword>
<dbReference type="Proteomes" id="UP001501321">
    <property type="component" value="Unassembled WGS sequence"/>
</dbReference>
<proteinExistence type="predicted"/>
<feature type="region of interest" description="Disordered" evidence="4">
    <location>
        <begin position="779"/>
        <end position="872"/>
    </location>
</feature>
<accession>A0ABP8PYD3</accession>
<evidence type="ECO:0000256" key="3">
    <source>
        <dbReference type="SAM" id="Coils"/>
    </source>
</evidence>
<evidence type="ECO:0000256" key="4">
    <source>
        <dbReference type="SAM" id="MobiDB-lite"/>
    </source>
</evidence>
<keyword evidence="1" id="KW-0489">Methyltransferase</keyword>
<feature type="coiled-coil region" evidence="3">
    <location>
        <begin position="2947"/>
        <end position="2992"/>
    </location>
</feature>
<dbReference type="InterPro" id="IPR041595">
    <property type="entry name" value="Inorganic_Pase"/>
</dbReference>
<feature type="region of interest" description="Disordered" evidence="4">
    <location>
        <begin position="703"/>
        <end position="729"/>
    </location>
</feature>
<dbReference type="InterPro" id="IPR040561">
    <property type="entry name" value="LPD38"/>
</dbReference>
<evidence type="ECO:0000259" key="7">
    <source>
        <dbReference type="Pfam" id="PF18857"/>
    </source>
</evidence>
<feature type="compositionally biased region" description="Polar residues" evidence="4">
    <location>
        <begin position="1120"/>
        <end position="1133"/>
    </location>
</feature>
<dbReference type="Pfam" id="PF18857">
    <property type="entry name" value="LPD38"/>
    <property type="match status" value="1"/>
</dbReference>
<evidence type="ECO:0000256" key="1">
    <source>
        <dbReference type="ARBA" id="ARBA00022603"/>
    </source>
</evidence>
<dbReference type="Pfam" id="PF18823">
    <property type="entry name" value="InPase"/>
    <property type="match status" value="1"/>
</dbReference>
<gene>
    <name evidence="8" type="ORF">GCM10023095_03660</name>
</gene>
<evidence type="ECO:0000313" key="8">
    <source>
        <dbReference type="EMBL" id="GAA4493425.1"/>
    </source>
</evidence>
<feature type="region of interest" description="Disordered" evidence="4">
    <location>
        <begin position="1696"/>
        <end position="1721"/>
    </location>
</feature>
<reference evidence="9" key="1">
    <citation type="journal article" date="2019" name="Int. J. Syst. Evol. Microbiol.">
        <title>The Global Catalogue of Microorganisms (GCM) 10K type strain sequencing project: providing services to taxonomists for standard genome sequencing and annotation.</title>
        <authorList>
            <consortium name="The Broad Institute Genomics Platform"/>
            <consortium name="The Broad Institute Genome Sequencing Center for Infectious Disease"/>
            <person name="Wu L."/>
            <person name="Ma J."/>
        </authorList>
    </citation>
    <scope>NUCLEOTIDE SEQUENCE [LARGE SCALE GENOMIC DNA]</scope>
    <source>
        <strain evidence="9">JCM 32226</strain>
    </source>
</reference>
<feature type="domain" description="Inorganic pyrophosphatase" evidence="6">
    <location>
        <begin position="1540"/>
        <end position="1673"/>
    </location>
</feature>
<dbReference type="PROSITE" id="PS00092">
    <property type="entry name" value="N6_MTASE"/>
    <property type="match status" value="1"/>
</dbReference>
<dbReference type="InterPro" id="IPR029063">
    <property type="entry name" value="SAM-dependent_MTases_sf"/>
</dbReference>
<feature type="compositionally biased region" description="Basic and acidic residues" evidence="4">
    <location>
        <begin position="895"/>
        <end position="908"/>
    </location>
</feature>
<evidence type="ECO:0008006" key="10">
    <source>
        <dbReference type="Google" id="ProtNLM"/>
    </source>
</evidence>
<feature type="region of interest" description="Disordered" evidence="4">
    <location>
        <begin position="888"/>
        <end position="916"/>
    </location>
</feature>
<feature type="compositionally biased region" description="Basic and acidic residues" evidence="4">
    <location>
        <begin position="1712"/>
        <end position="1721"/>
    </location>
</feature>
<dbReference type="InterPro" id="IPR041131">
    <property type="entry name" value="MuF_C"/>
</dbReference>
<evidence type="ECO:0000256" key="2">
    <source>
        <dbReference type="ARBA" id="ARBA00022679"/>
    </source>
</evidence>
<dbReference type="RefSeq" id="WP_345009471.1">
    <property type="nucleotide sequence ID" value="NZ_BAABFC010000001.1"/>
</dbReference>
<feature type="region of interest" description="Disordered" evidence="4">
    <location>
        <begin position="571"/>
        <end position="603"/>
    </location>
</feature>
<evidence type="ECO:0000259" key="6">
    <source>
        <dbReference type="Pfam" id="PF18823"/>
    </source>
</evidence>
<feature type="compositionally biased region" description="Low complexity" evidence="4">
    <location>
        <begin position="799"/>
        <end position="809"/>
    </location>
</feature>
<dbReference type="Pfam" id="PF18819">
    <property type="entry name" value="MuF_C"/>
    <property type="match status" value="1"/>
</dbReference>
<dbReference type="EMBL" id="BAABFC010000001">
    <property type="protein sequence ID" value="GAA4493425.1"/>
    <property type="molecule type" value="Genomic_DNA"/>
</dbReference>
<comment type="caution">
    <text evidence="8">The sequence shown here is derived from an EMBL/GenBank/DDBJ whole genome shotgun (WGS) entry which is preliminary data.</text>
</comment>
<feature type="region of interest" description="Disordered" evidence="4">
    <location>
        <begin position="928"/>
        <end position="991"/>
    </location>
</feature>
<sequence length="3000" mass="324051">MSKTMLPQATGLSTPTVQDGDFWQQDLMAIGKEPTNLEVGAGDMAAGLAGSGLRGLGTGVSEFSLGDAVRAGRSVADGSAARGLVDTVKGWVGAEGGPVAADGLISLAPGLNPHPVSDAAAEYAGKAADAVEGAADWADNHGVRKVAQAVGGAVKGAGEAIIERGTSDDYKTALQQRQLFEGDSLSDFRLGDGAGDPAVWAAKLVDGIGSLGGTLGAAALTGGTVKSMVKRSMLKRGASAELAEATAREAGMIWGQRAAVGTGMAMSVGQSGDQTREQVLGLPVDQLMQSQTFREHASTVASDPAFQGATATQIIEEAQRRTADTAASVAKSNPATWAAAAAGTMMGDANLFKMLQGAGAKGVAAGMVQGALGEGLGEAAEEGTQQYVGNTTTNQIAGQEVVDPMSGVLQAAATAGTIGLASGGATGAIGGLRGGHAQQEGGEQAAQAGEQDKQMEINAEAWDRGIPSKFRQSGQADPEVVDIPDLSAAREQMAGETTPGAFTLAVDQGGYRGVYVDSNGKLAETPLYADREGALVAMRQNPTFWTDEQHQEAAQQNEAEIEALRAQRQNNGAWATGRPGKKPDPAGGPAEVPSEQQQQEDSRDIPAFLRQGDTAGRFKGFAEDSEVQRALAGEFGQSVQELVAAQMQSGDLGKTLQERVQAGELGQDPFAGQNYLESMAAGRRLGLPLKDVIFAGDANAKQPGTDLAEPGAFDDQPAGTGPQFRGGERTRWQQGQDGEWIPADGGARAAAGQALTGRTIEGDGREVGSELPFRDVVYGNDNRDAATGQEQASRDKANAEQAARAAAEQGGVPPQIGQSDTIFAGGEPGADSRNSAYTPPRLARDQVDDTLGEQSVRDPRTEAGRAIQQAGSEADAIFSQLKSLRITKRGQPFGSRKEAQLASRKTETPIELPTGGFGVVDKAELEQVQANQQPDASTQEDANGVPEPVPEETKLPDPARQDGMPPADDLAPGENTAPAHDAGVAASGPRFTIEPLTDKSIIVKGDKADAELRAVVEGAWPKAKPLYNEKQKGWVFSTKREGVVREALAGLQQAAQPAGAEQIEQNGENGAVTPAGVQASTVDATGSKRQDAPAKPAATGKLRDTGKTLISLGRDKENAPRQTNTPKRASQAASAIRDAQKMQADGETLIKIADAVDAGEAPHLAKLSNKAQYQALDQIHRRAIPAKHMEGGEYRGYYEGRTEQRRKTGVTVDDYADQIQYPKINAHPDHLRSAANALGDIRGYKGLAGKLSYAARLVTNADRFRPAELDEDTAKALVKAAKDTGNRDVKWASENVESGLATRERLRRMGIDNSDQLVAAIKELDAIQVPRKQESRLQQLERGLVGNKIPGYFNTQGEALNRVMAAAGVKPGDEVLEPSAGKGNIADAAKQAGAKVDTVERHNTLREILAEKGHNLIGNDFTQLEQGKLYDKVIMNPPFEQQQDIDHVRKAWQHVKPGGRLVAVMSAGVEGNSNRKASDFRQWLEDNGGSMERLPEGSFKASDRSTGVNTVMVVMDKPEGVPTQDEIAQARSEVNTAPSEAQKEAGNYKMGHLRMHGLDITLENPKGSTRFGTDQEGNAWSSTMVHDYGYIKRTEGADGDHVDAFIGDQPESQKVFVVDQVDPKTGRFDEHKVMLGFQDEAAARAGYLANYQSGWQGLDAIHEMPVEQFKQWLAEGDMKRPAAKQLEEPVSELAKRFKSANGMKEPTGEVSFSKHDGDPLEQHSTSKELELFVKGWQKRYKGGAGVRILVGDTQADLNEVLQMVGAEPAPKGQQVEAAYLPGYKTLLLNAAAIKNAKHARQILQHEVLAHHGLREVVGDDAYISIIEAVKRGKNIAAIKQAYYDVAQNYSDMHPDVQAEEVFAHWAENQPERGELALWWRGIVRRVKDALRAVGLLGERTTEDELGRVFDAIVTGMKNGRKPGRRVMEAWNEAPVFSKKGDPFTPDRFDARQFADEVERAASDPSARREISMGDTPYVLRRLGMDAIEMVMPASVVRKATKPEVRGHYVSLDVLKDLPKHLSDPIAVMRSRTEVNAFVSLIEATDENGDPVIVAIHGNAKGESRIEVNKIASVYGKQNSSALQRQLNDGLVYLDKTRAAKWLPTVRLQLPEAGAFQNSGSKESLLTKDDIRNSQALFRLGGATADDHLGSAERKLNLVPPPDVIDRTKSRIEALRGADKEQVKSWWQQLIHKANTNMLDGLAPIKYAEEAQGKLDASESGYAAARLATGSSSTMQATLLYGLPEWNDGVIQKKAGTGEADSLLGIFEGLGKDLHSWLGWMAGHRAERLMAEGRENLLTSEEIQALKQQGAGKEAKFDEAKAKWNRLNGATLDLAQEAGLMTKEQRDSLNDEWYIPFFRESEDGDVLAPFKAKGIANQSAGIKKLKGGKANVNDLLENIFTTTGKLIDASMKNMAAQKVVWNLAETDLIEVVPKPNLMDMRASAKPGNQMIWVKMDGEDYLIKVHDADLFRAMTMIDQKRERGPVMQLAMKAKHLLTAGVTSSPEFMLRNFMRDAVSAWAINEDGFTPLIDSIKGVKQTLKMNGGSIDMMFSGASFLGGYVSGNNPEAMASSVRKALRAKGMNPDQIDRYEKSLIRNSKQALDVLGNVWRKYERIGEAIENGAREAVYSAAIKAGKSHAQAAFEAKDLMDFSMLGSSKVMQFLVDVLPFFNARMQGLGKLGRAMRDNPAQIARRGGMIAAASLALLALNWDDDRYDDLPDWDKDLNWHFFLGDQHFRIPKPFEIGLIFGTLPERMTRAMGGKDTMGKFGQVVARNMLETFAINPIPQVVKPISEAYFNYDPFRGGPIDNLSDLNVRPEARYDDRTSLLMRELGELTGWSPKKLQHIVEGYTGTMGAYVLAAGDALTRAFGNYGSKPSFRADEIPLLRTVYQGSAPARSSQAMTDFYKLLEQVNSLQATINRYRKEGRYEDATELLQENRQALAGRQQLNAAQKQFRALRNEMQLIMRDRTLTAEGKRERVDRLLARRNNLASQMIHRFEMQ</sequence>